<dbReference type="Pfam" id="PF00535">
    <property type="entry name" value="Glycos_transf_2"/>
    <property type="match status" value="2"/>
</dbReference>
<dbReference type="Gene3D" id="3.40.50.2000">
    <property type="entry name" value="Glycogen Phosphorylase B"/>
    <property type="match status" value="1"/>
</dbReference>
<proteinExistence type="predicted"/>
<dbReference type="InterPro" id="IPR029044">
    <property type="entry name" value="Nucleotide-diphossugar_trans"/>
</dbReference>
<evidence type="ECO:0000313" key="3">
    <source>
        <dbReference type="Proteomes" id="UP000316142"/>
    </source>
</evidence>
<accession>A0ABY2ZK12</accession>
<keyword evidence="3" id="KW-1185">Reference proteome</keyword>
<dbReference type="Gene3D" id="3.90.550.10">
    <property type="entry name" value="Spore Coat Polysaccharide Biosynthesis Protein SpsA, Chain A"/>
    <property type="match status" value="3"/>
</dbReference>
<evidence type="ECO:0000313" key="2">
    <source>
        <dbReference type="EMBL" id="TPV32567.1"/>
    </source>
</evidence>
<comment type="caution">
    <text evidence="2">The sequence shown here is derived from an EMBL/GenBank/DDBJ whole genome shotgun (WGS) entry which is preliminary data.</text>
</comment>
<dbReference type="SUPFAM" id="SSF53756">
    <property type="entry name" value="UDP-Glycosyltransferase/glycogen phosphorylase"/>
    <property type="match status" value="1"/>
</dbReference>
<protein>
    <submittedName>
        <fullName evidence="2">Glycosyltransferase</fullName>
    </submittedName>
</protein>
<dbReference type="EMBL" id="VHIZ01000016">
    <property type="protein sequence ID" value="TPV32567.1"/>
    <property type="molecule type" value="Genomic_DNA"/>
</dbReference>
<dbReference type="SUPFAM" id="SSF53448">
    <property type="entry name" value="Nucleotide-diphospho-sugar transferases"/>
    <property type="match status" value="3"/>
</dbReference>
<dbReference type="RefSeq" id="WP_140922961.1">
    <property type="nucleotide sequence ID" value="NZ_CP122311.1"/>
</dbReference>
<dbReference type="InterPro" id="IPR050834">
    <property type="entry name" value="Glycosyltransf_2"/>
</dbReference>
<feature type="domain" description="Glycosyltransferase 2-like" evidence="1">
    <location>
        <begin position="9"/>
        <end position="113"/>
    </location>
</feature>
<organism evidence="2 3">
    <name type="scientific">Pantoea anthophila</name>
    <dbReference type="NCBI Taxonomy" id="470931"/>
    <lineage>
        <taxon>Bacteria</taxon>
        <taxon>Pseudomonadati</taxon>
        <taxon>Pseudomonadota</taxon>
        <taxon>Gammaproteobacteria</taxon>
        <taxon>Enterobacterales</taxon>
        <taxon>Erwiniaceae</taxon>
        <taxon>Pantoea</taxon>
    </lineage>
</organism>
<gene>
    <name evidence="2" type="ORF">FJW00_02035</name>
</gene>
<dbReference type="InterPro" id="IPR001173">
    <property type="entry name" value="Glyco_trans_2-like"/>
</dbReference>
<name>A0ABY2ZK12_9GAMM</name>
<feature type="domain" description="Glycosyltransferase 2-like" evidence="1">
    <location>
        <begin position="571"/>
        <end position="742"/>
    </location>
</feature>
<dbReference type="PANTHER" id="PTHR43685">
    <property type="entry name" value="GLYCOSYLTRANSFERASE"/>
    <property type="match status" value="1"/>
</dbReference>
<evidence type="ECO:0000259" key="1">
    <source>
        <dbReference type="Pfam" id="PF00535"/>
    </source>
</evidence>
<dbReference type="CDD" id="cd00761">
    <property type="entry name" value="Glyco_tranf_GTA_type"/>
    <property type="match status" value="1"/>
</dbReference>
<sequence>MHQQDLVSIIITADVATWFTEALESALNQDYQPIEIIVADYSDAQFIHQTLQRYLPRHGDVIRYLKTEGTVVQLLEAAVSAARGKYIKFLSDADLLKPDNISTCVAGLKAFPDCRVALTRRERVGPQGERLDGLLSTSALSQENLIINGRDFLRNQTLKAYSLPGELTAALFYRDDISASLIDQALLTQGNPALQAIPALAFCYSLLSHTHLLWFSAPLCCVRASDVERQPHQRESDELFTSGREYLYEQIRQESWFGEADHAPHLAQVACLDQPDHFSLRNLAEEQQKNFTLDVLAAWRRSRTLDAMQQNRLTDMAAANAHDVSVLVIITVTEENVADLETLLNSIRQGERTGVRFEPVIVTLDLDCAADAECYAATQQTRISVINQIIDARHDDWVMFLDASCTMHDSGMTALSARLIPQNSYLALYADEFFYIDNAPVGAAFRPDLNLDLLLSSPKTMAQHWLFRRELLLAAGGLDADYPSSAEFDLIVKLIESQGFEAIGHVAEPLLTGQLKSRSILEDVAILERHLQNRGYPDGRAALDKFFNYRLRYNHPDKPVVSIIILANWHLASLISCVTTLLEKTTYHRYELIIICDNQGTPERDRWLSDIGSVDPQRIKTVMFDGGFSHGAMANRAAELAVGDYLLFMHCEMAVTDGEWLDNLLNHGQRPEVFATGAKHLSSDNKIRHAGYVLGVNGAVGEVFRGNDDNEPNYLGRMHLDQNYSAVSGDLVLMRKSVFDELGGFDDNKRLYGDVDLCLKAREQGYLTVWTPYARLHRPAARKSPFPDETVHASTKLKQLEEDKVYAQWMPVIASDPAYNPNLSLRSRHFELRNDEFSWQPLRAENLPSFLAHNADIYGCGHYRITQPLKAMIAEGVAQGSSGMTLLTLSEMGQFRPDSLIIQRRYSPAFHTWMERVGKLHNVFKVFELDDYIINLPMKHHGRQAYKQETAKLIRKSLSFFDRFVVSTAPLAEAMRDMHPDIVVVKNRLPSEAWGTLQSLRNQGRKPRVGWAGGISHRGDLEMIFDIVREFSGEVEWVFMGMCPDKLRPYVHEIHSGVDLPLYPAALAALNLDLALAPVEDNIFNACKSNLRLLEYGACGVPVICSNVACYQQDDLPVTRVNNKFIDWREAIRMHLADPDASAKMGRELQAIVRRDWMLTGENLRLWAQAWRP</sequence>
<dbReference type="Proteomes" id="UP000316142">
    <property type="component" value="Unassembled WGS sequence"/>
</dbReference>
<dbReference type="PANTHER" id="PTHR43685:SF2">
    <property type="entry name" value="GLYCOSYLTRANSFERASE 2-LIKE DOMAIN-CONTAINING PROTEIN"/>
    <property type="match status" value="1"/>
</dbReference>
<reference evidence="2 3" key="1">
    <citation type="submission" date="2019-06" db="EMBL/GenBank/DDBJ databases">
        <title>Taxogenomics and systematics of the genus Pantoea.</title>
        <authorList>
            <person name="Tambong J.T."/>
        </authorList>
    </citation>
    <scope>NUCLEOTIDE SEQUENCE [LARGE SCALE GENOMIC DNA]</scope>
    <source>
        <strain evidence="2 3">LMG 2558</strain>
    </source>
</reference>